<comment type="caution">
    <text evidence="7">The sequence shown here is derived from an EMBL/GenBank/DDBJ whole genome shotgun (WGS) entry which is preliminary data.</text>
</comment>
<dbReference type="Gene3D" id="3.30.70.270">
    <property type="match status" value="1"/>
</dbReference>
<evidence type="ECO:0000256" key="5">
    <source>
        <dbReference type="ARBA" id="ARBA00023236"/>
    </source>
</evidence>
<dbReference type="CDD" id="cd01700">
    <property type="entry name" value="PolY_Pol_V_umuC"/>
    <property type="match status" value="1"/>
</dbReference>
<dbReference type="InterPro" id="IPR036775">
    <property type="entry name" value="DNA_pol_Y-fam_lit_finger_sf"/>
</dbReference>
<dbReference type="GO" id="GO:0003887">
    <property type="term" value="F:DNA-directed DNA polymerase activity"/>
    <property type="evidence" value="ECO:0007669"/>
    <property type="project" value="TreeGrafter"/>
</dbReference>
<dbReference type="Pfam" id="PF13438">
    <property type="entry name" value="DUF4113"/>
    <property type="match status" value="1"/>
</dbReference>
<dbReference type="Gene3D" id="1.10.150.20">
    <property type="entry name" value="5' to 3' exonuclease, C-terminal subdomain"/>
    <property type="match status" value="1"/>
</dbReference>
<dbReference type="Pfam" id="PF00817">
    <property type="entry name" value="IMS"/>
    <property type="match status" value="1"/>
</dbReference>
<reference evidence="7" key="1">
    <citation type="journal article" date="2021" name="PeerJ">
        <title>Extensive microbial diversity within the chicken gut microbiome revealed by metagenomics and culture.</title>
        <authorList>
            <person name="Gilroy R."/>
            <person name="Ravi A."/>
            <person name="Getino M."/>
            <person name="Pursley I."/>
            <person name="Horton D.L."/>
            <person name="Alikhan N.F."/>
            <person name="Baker D."/>
            <person name="Gharbi K."/>
            <person name="Hall N."/>
            <person name="Watson M."/>
            <person name="Adriaenssens E.M."/>
            <person name="Foster-Nyarko E."/>
            <person name="Jarju S."/>
            <person name="Secka A."/>
            <person name="Antonio M."/>
            <person name="Oren A."/>
            <person name="Chaudhuri R.R."/>
            <person name="La Ragione R."/>
            <person name="Hildebrand F."/>
            <person name="Pallen M.J."/>
        </authorList>
    </citation>
    <scope>NUCLEOTIDE SEQUENCE</scope>
    <source>
        <strain evidence="7">MalCec1-1739</strain>
    </source>
</reference>
<name>A0A9D2UIA9_9BACT</name>
<keyword evidence="2" id="KW-0227">DNA damage</keyword>
<evidence type="ECO:0000313" key="7">
    <source>
        <dbReference type="EMBL" id="HJD52935.1"/>
    </source>
</evidence>
<dbReference type="InterPro" id="IPR001126">
    <property type="entry name" value="UmuC"/>
</dbReference>
<sequence>MFGLVDCNNFFVSCERAFNPSLEGKPVVVLSNNDGCIIARSNEAKALGIAMGEPYFKARKKIEDNDVTVYSGNHVLYGDMSRRVMSLLSEFSPEIEIYSVDEAFLHLDGIPHDRLQDLATRIVETIRRGTGIPVTIGIAPTKTLAKAAAYFGKRYAAYHSVCIIDSEDKRIKALARLPIDEVWGIGRRHNVKMQQYGVTTAWQLTCKPESWIRREMTITGVRTWKELHGIACIGHDDNTGHKSLTTSRSFAGKGIDSLQALEEAVANYASDSAARLRRQKSLCSSVTLYARTDRFNPDAPSHVIQATACLPVPTNDTAEIIGHCLNMLRREYKTGFRYKKAGVTLWNITPDHTPQTYLFDQTDRIKQKRIMDAVDRINRNNGKNTIMLSTQMHTGDWQVKSEHRSRRFTTRVDEVIRVYAGEDDIPGNKAGEDNHHTTRP</sequence>
<dbReference type="GO" id="GO:0042276">
    <property type="term" value="P:error-prone translesion synthesis"/>
    <property type="evidence" value="ECO:0007669"/>
    <property type="project" value="TreeGrafter"/>
</dbReference>
<dbReference type="InterPro" id="IPR017961">
    <property type="entry name" value="DNA_pol_Y-fam_little_finger"/>
</dbReference>
<keyword evidence="4" id="KW-0234">DNA repair</keyword>
<dbReference type="InterPro" id="IPR050116">
    <property type="entry name" value="DNA_polymerase-Y"/>
</dbReference>
<evidence type="ECO:0000256" key="1">
    <source>
        <dbReference type="ARBA" id="ARBA00010945"/>
    </source>
</evidence>
<dbReference type="SUPFAM" id="SSF100879">
    <property type="entry name" value="Lesion bypass DNA polymerase (Y-family), little finger domain"/>
    <property type="match status" value="1"/>
</dbReference>
<dbReference type="PANTHER" id="PTHR11076">
    <property type="entry name" value="DNA REPAIR POLYMERASE UMUC / TRANSFERASE FAMILY MEMBER"/>
    <property type="match status" value="1"/>
</dbReference>
<accession>A0A9D2UIA9</accession>
<dbReference type="EMBL" id="DWUP01000088">
    <property type="protein sequence ID" value="HJD52935.1"/>
    <property type="molecule type" value="Genomic_DNA"/>
</dbReference>
<gene>
    <name evidence="7" type="ORF">IAA93_04325</name>
</gene>
<dbReference type="SUPFAM" id="SSF56672">
    <property type="entry name" value="DNA/RNA polymerases"/>
    <property type="match status" value="1"/>
</dbReference>
<proteinExistence type="inferred from homology"/>
<dbReference type="PROSITE" id="PS50173">
    <property type="entry name" value="UMUC"/>
    <property type="match status" value="1"/>
</dbReference>
<dbReference type="Gene3D" id="3.40.1170.60">
    <property type="match status" value="1"/>
</dbReference>
<protein>
    <submittedName>
        <fullName evidence="7">Y-family DNA polymerase</fullName>
    </submittedName>
</protein>
<dbReference type="Proteomes" id="UP000787625">
    <property type="component" value="Unassembled WGS sequence"/>
</dbReference>
<evidence type="ECO:0000256" key="2">
    <source>
        <dbReference type="ARBA" id="ARBA00022763"/>
    </source>
</evidence>
<dbReference type="InterPro" id="IPR043128">
    <property type="entry name" value="Rev_trsase/Diguanyl_cyclase"/>
</dbReference>
<evidence type="ECO:0000256" key="4">
    <source>
        <dbReference type="ARBA" id="ARBA00023204"/>
    </source>
</evidence>
<evidence type="ECO:0000313" key="8">
    <source>
        <dbReference type="Proteomes" id="UP000787625"/>
    </source>
</evidence>
<evidence type="ECO:0000259" key="6">
    <source>
        <dbReference type="PROSITE" id="PS50173"/>
    </source>
</evidence>
<dbReference type="Gene3D" id="3.30.1490.100">
    <property type="entry name" value="DNA polymerase, Y-family, little finger domain"/>
    <property type="match status" value="1"/>
</dbReference>
<dbReference type="GO" id="GO:0005829">
    <property type="term" value="C:cytosol"/>
    <property type="evidence" value="ECO:0007669"/>
    <property type="project" value="TreeGrafter"/>
</dbReference>
<dbReference type="AlphaFoldDB" id="A0A9D2UIA9"/>
<keyword evidence="5" id="KW-0742">SOS response</keyword>
<feature type="domain" description="UmuC" evidence="6">
    <location>
        <begin position="2"/>
        <end position="186"/>
    </location>
</feature>
<dbReference type="InterPro" id="IPR043502">
    <property type="entry name" value="DNA/RNA_pol_sf"/>
</dbReference>
<dbReference type="InterPro" id="IPR025188">
    <property type="entry name" value="DUF4113"/>
</dbReference>
<dbReference type="Pfam" id="PF11799">
    <property type="entry name" value="IMS_C"/>
    <property type="match status" value="1"/>
</dbReference>
<dbReference type="PANTHER" id="PTHR11076:SF34">
    <property type="entry name" value="PROTEIN UMUC"/>
    <property type="match status" value="1"/>
</dbReference>
<dbReference type="GO" id="GO:0006281">
    <property type="term" value="P:DNA repair"/>
    <property type="evidence" value="ECO:0007669"/>
    <property type="project" value="UniProtKB-KW"/>
</dbReference>
<reference evidence="7" key="2">
    <citation type="submission" date="2021-04" db="EMBL/GenBank/DDBJ databases">
        <authorList>
            <person name="Gilroy R."/>
        </authorList>
    </citation>
    <scope>NUCLEOTIDE SEQUENCE</scope>
    <source>
        <strain evidence="7">MalCec1-1739</strain>
    </source>
</reference>
<evidence type="ECO:0000256" key="3">
    <source>
        <dbReference type="ARBA" id="ARBA00023199"/>
    </source>
</evidence>
<dbReference type="GO" id="GO:0009432">
    <property type="term" value="P:SOS response"/>
    <property type="evidence" value="ECO:0007669"/>
    <property type="project" value="UniProtKB-KW"/>
</dbReference>
<organism evidence="7 8">
    <name type="scientific">Candidatus Avibacteroides avistercoris</name>
    <dbReference type="NCBI Taxonomy" id="2840690"/>
    <lineage>
        <taxon>Bacteria</taxon>
        <taxon>Pseudomonadati</taxon>
        <taxon>Bacteroidota</taxon>
        <taxon>Bacteroidia</taxon>
        <taxon>Bacteroidales</taxon>
        <taxon>Bacteroidaceae</taxon>
        <taxon>Bacteroidaceae incertae sedis</taxon>
        <taxon>Candidatus Avibacteroides</taxon>
    </lineage>
</organism>
<dbReference type="GO" id="GO:0003684">
    <property type="term" value="F:damaged DNA binding"/>
    <property type="evidence" value="ECO:0007669"/>
    <property type="project" value="InterPro"/>
</dbReference>
<comment type="similarity">
    <text evidence="1">Belongs to the DNA polymerase type-Y family.</text>
</comment>
<keyword evidence="3" id="KW-0741">SOS mutagenesis</keyword>